<dbReference type="AlphaFoldDB" id="A0A1T5BET5"/>
<dbReference type="RefSeq" id="WP_079589443.1">
    <property type="nucleotide sequence ID" value="NZ_DAMBHZ010000005.1"/>
</dbReference>
<accession>A0A1T5BET5</accession>
<evidence type="ECO:0008006" key="3">
    <source>
        <dbReference type="Google" id="ProtNLM"/>
    </source>
</evidence>
<proteinExistence type="predicted"/>
<evidence type="ECO:0000313" key="2">
    <source>
        <dbReference type="Proteomes" id="UP000243406"/>
    </source>
</evidence>
<dbReference type="OrthoDB" id="5339859at2"/>
<dbReference type="Pfam" id="PF02597">
    <property type="entry name" value="ThiS"/>
    <property type="match status" value="1"/>
</dbReference>
<organism evidence="1 2">
    <name type="scientific">Acetoanaerobium noterae</name>
    <dbReference type="NCBI Taxonomy" id="745369"/>
    <lineage>
        <taxon>Bacteria</taxon>
        <taxon>Bacillati</taxon>
        <taxon>Bacillota</taxon>
        <taxon>Clostridia</taxon>
        <taxon>Peptostreptococcales</taxon>
        <taxon>Filifactoraceae</taxon>
        <taxon>Acetoanaerobium</taxon>
    </lineage>
</organism>
<evidence type="ECO:0000313" key="1">
    <source>
        <dbReference type="EMBL" id="SKB45811.1"/>
    </source>
</evidence>
<dbReference type="InterPro" id="IPR016155">
    <property type="entry name" value="Mopterin_synth/thiamin_S_b"/>
</dbReference>
<keyword evidence="2" id="KW-1185">Reference proteome</keyword>
<protein>
    <recommendedName>
        <fullName evidence="3">Mut7-C ubiquitin</fullName>
    </recommendedName>
</protein>
<sequence>MENSSKTIELRGFLQLDAFLKKKFGTMPVFLEIDGPISGLELSKQLEIKRDDIEVIFVNGFVQQVDYIINPGDRVAFLPPGCPGPYRIALGFYGKNQGNEANFKLKKDT</sequence>
<dbReference type="SUPFAM" id="SSF54285">
    <property type="entry name" value="MoaD/ThiS"/>
    <property type="match status" value="1"/>
</dbReference>
<dbReference type="Proteomes" id="UP000243406">
    <property type="component" value="Unassembled WGS sequence"/>
</dbReference>
<dbReference type="EMBL" id="FUYN01000003">
    <property type="protein sequence ID" value="SKB45811.1"/>
    <property type="molecule type" value="Genomic_DNA"/>
</dbReference>
<name>A0A1T5BET5_9FIRM</name>
<reference evidence="2" key="1">
    <citation type="submission" date="2017-02" db="EMBL/GenBank/DDBJ databases">
        <authorList>
            <person name="Varghese N."/>
            <person name="Submissions S."/>
        </authorList>
    </citation>
    <scope>NUCLEOTIDE SEQUENCE [LARGE SCALE GENOMIC DNA]</scope>
    <source>
        <strain evidence="2">ATCC 35199</strain>
    </source>
</reference>
<dbReference type="InterPro" id="IPR003749">
    <property type="entry name" value="ThiS/MoaD-like"/>
</dbReference>
<gene>
    <name evidence="1" type="ORF">SAMN02745120_1579</name>
</gene>